<dbReference type="Pfam" id="PF01694">
    <property type="entry name" value="Rhomboid"/>
    <property type="match status" value="1"/>
</dbReference>
<evidence type="ECO:0000256" key="1">
    <source>
        <dbReference type="ARBA" id="ARBA00004141"/>
    </source>
</evidence>
<feature type="transmembrane region" description="Helical" evidence="7">
    <location>
        <begin position="143"/>
        <end position="163"/>
    </location>
</feature>
<dbReference type="EMBL" id="MVBK01000148">
    <property type="protein sequence ID" value="OOG20776.1"/>
    <property type="molecule type" value="Genomic_DNA"/>
</dbReference>
<evidence type="ECO:0000313" key="10">
    <source>
        <dbReference type="Proteomes" id="UP000189462"/>
    </source>
</evidence>
<dbReference type="AlphaFoldDB" id="A0A1V3N7J6"/>
<dbReference type="PANTHER" id="PTHR43066:SF26">
    <property type="entry name" value="RHOMBOID PROTEASE GLPG"/>
    <property type="match status" value="1"/>
</dbReference>
<name>A0A1V3N7J6_9GAMM</name>
<dbReference type="GO" id="GO:0016020">
    <property type="term" value="C:membrane"/>
    <property type="evidence" value="ECO:0007669"/>
    <property type="project" value="UniProtKB-SubCell"/>
</dbReference>
<accession>A0A1V3N7J6</accession>
<proteinExistence type="predicted"/>
<dbReference type="InterPro" id="IPR022764">
    <property type="entry name" value="Peptidase_S54_rhomboid_dom"/>
</dbReference>
<dbReference type="PANTHER" id="PTHR43066">
    <property type="entry name" value="RHOMBOID-RELATED PROTEIN"/>
    <property type="match status" value="1"/>
</dbReference>
<dbReference type="STRING" id="108003.B1C78_17030"/>
<dbReference type="RefSeq" id="WP_077280330.1">
    <property type="nucleotide sequence ID" value="NZ_MVBK01000148.1"/>
</dbReference>
<protein>
    <submittedName>
        <fullName evidence="9">Rhomboid family intramembrane serine protease</fullName>
    </submittedName>
</protein>
<dbReference type="Proteomes" id="UP000189462">
    <property type="component" value="Unassembled WGS sequence"/>
</dbReference>
<feature type="transmembrane region" description="Helical" evidence="7">
    <location>
        <begin position="119"/>
        <end position="137"/>
    </location>
</feature>
<evidence type="ECO:0000313" key="9">
    <source>
        <dbReference type="EMBL" id="OOG20776.1"/>
    </source>
</evidence>
<dbReference type="SUPFAM" id="SSF144091">
    <property type="entry name" value="Rhomboid-like"/>
    <property type="match status" value="1"/>
</dbReference>
<evidence type="ECO:0000256" key="2">
    <source>
        <dbReference type="ARBA" id="ARBA00022475"/>
    </source>
</evidence>
<organism evidence="9 10">
    <name type="scientific">Thioalkalivibrio denitrificans</name>
    <dbReference type="NCBI Taxonomy" id="108003"/>
    <lineage>
        <taxon>Bacteria</taxon>
        <taxon>Pseudomonadati</taxon>
        <taxon>Pseudomonadota</taxon>
        <taxon>Gammaproteobacteria</taxon>
        <taxon>Chromatiales</taxon>
        <taxon>Ectothiorhodospiraceae</taxon>
        <taxon>Thioalkalivibrio</taxon>
    </lineage>
</organism>
<keyword evidence="2" id="KW-1003">Cell membrane</keyword>
<reference evidence="9 10" key="1">
    <citation type="submission" date="2017-02" db="EMBL/GenBank/DDBJ databases">
        <title>Genomic diversity within the haloalkaliphilic genus Thioalkalivibrio.</title>
        <authorList>
            <person name="Ahn A.-C."/>
            <person name="Meier-Kolthoff J."/>
            <person name="Overmars L."/>
            <person name="Richter M."/>
            <person name="Woyke T."/>
            <person name="Sorokin D.Y."/>
            <person name="Muyzer G."/>
        </authorList>
    </citation>
    <scope>NUCLEOTIDE SEQUENCE [LARGE SCALE GENOMIC DNA]</scope>
    <source>
        <strain evidence="9 10">ALJD</strain>
    </source>
</reference>
<feature type="transmembrane region" description="Helical" evidence="7">
    <location>
        <begin position="12"/>
        <end position="31"/>
    </location>
</feature>
<keyword evidence="5 7" id="KW-1133">Transmembrane helix</keyword>
<keyword evidence="3" id="KW-0997">Cell inner membrane</keyword>
<evidence type="ECO:0000259" key="8">
    <source>
        <dbReference type="Pfam" id="PF01694"/>
    </source>
</evidence>
<feature type="transmembrane region" description="Helical" evidence="7">
    <location>
        <begin position="87"/>
        <end position="107"/>
    </location>
</feature>
<dbReference type="OrthoDB" id="9814037at2"/>
<dbReference type="Gene3D" id="1.20.1540.10">
    <property type="entry name" value="Rhomboid-like"/>
    <property type="match status" value="1"/>
</dbReference>
<gene>
    <name evidence="9" type="ORF">B1C78_17030</name>
</gene>
<keyword evidence="4 7" id="KW-0812">Transmembrane</keyword>
<keyword evidence="6 7" id="KW-0472">Membrane</keyword>
<evidence type="ECO:0000256" key="4">
    <source>
        <dbReference type="ARBA" id="ARBA00022692"/>
    </source>
</evidence>
<evidence type="ECO:0000256" key="7">
    <source>
        <dbReference type="SAM" id="Phobius"/>
    </source>
</evidence>
<feature type="transmembrane region" description="Helical" evidence="7">
    <location>
        <begin position="212"/>
        <end position="229"/>
    </location>
</feature>
<evidence type="ECO:0000256" key="6">
    <source>
        <dbReference type="ARBA" id="ARBA00023136"/>
    </source>
</evidence>
<dbReference type="GO" id="GO:0006508">
    <property type="term" value="P:proteolysis"/>
    <property type="evidence" value="ECO:0007669"/>
    <property type="project" value="UniProtKB-KW"/>
</dbReference>
<sequence length="256" mass="27728">MFPIRDDNPHFLTPYVTYALIGLNAGTWFFVQGLGTPAALGQSICMFGVIPAELLGTLPSGTRVALGPDLVCVIDQGSAWYTPVTSMFMHGGWFHLIANMWFLWIFGNNVEDAMGHLRFAVFYLLCGLAAVGAQVAAGPESAIPMVGASGAIGGVMGAYVLLYPRVNVHMLVFFGFIFVVAVPAVFMLGYWFLLQLIGGLGTLGDDGGGVAFWAHAGGFAAGMMLVPLFKNAALLRRHPYYGWRRRSASRGWRRVR</sequence>
<dbReference type="InterPro" id="IPR035952">
    <property type="entry name" value="Rhomboid-like_sf"/>
</dbReference>
<dbReference type="GO" id="GO:0004252">
    <property type="term" value="F:serine-type endopeptidase activity"/>
    <property type="evidence" value="ECO:0007669"/>
    <property type="project" value="InterPro"/>
</dbReference>
<evidence type="ECO:0000256" key="3">
    <source>
        <dbReference type="ARBA" id="ARBA00022519"/>
    </source>
</evidence>
<comment type="caution">
    <text evidence="9">The sequence shown here is derived from an EMBL/GenBank/DDBJ whole genome shotgun (WGS) entry which is preliminary data.</text>
</comment>
<keyword evidence="9" id="KW-0645">Protease</keyword>
<evidence type="ECO:0000256" key="5">
    <source>
        <dbReference type="ARBA" id="ARBA00022989"/>
    </source>
</evidence>
<keyword evidence="10" id="KW-1185">Reference proteome</keyword>
<feature type="transmembrane region" description="Helical" evidence="7">
    <location>
        <begin position="170"/>
        <end position="192"/>
    </location>
</feature>
<feature type="domain" description="Peptidase S54 rhomboid" evidence="8">
    <location>
        <begin position="79"/>
        <end position="228"/>
    </location>
</feature>
<keyword evidence="9" id="KW-0378">Hydrolase</keyword>
<comment type="subcellular location">
    <subcellularLocation>
        <location evidence="1">Membrane</location>
        <topology evidence="1">Multi-pass membrane protein</topology>
    </subcellularLocation>
</comment>